<dbReference type="Proteomes" id="UP000078386">
    <property type="component" value="Unassembled WGS sequence"/>
</dbReference>
<dbReference type="PATRIC" id="fig|1354264.4.peg.4592"/>
<feature type="compositionally biased region" description="Polar residues" evidence="2">
    <location>
        <begin position="18"/>
        <end position="32"/>
    </location>
</feature>
<reference evidence="3 4" key="1">
    <citation type="submission" date="2016-04" db="EMBL/GenBank/DDBJ databases">
        <title>ATOL: Assembling a taxonomically balanced genome-scale reconstruction of the evolutionary history of the Enterobacteriaceae.</title>
        <authorList>
            <person name="Plunkett G.III."/>
            <person name="Neeno-Eckwall E.C."/>
            <person name="Glasner J.D."/>
            <person name="Perna N.T."/>
        </authorList>
    </citation>
    <scope>NUCLEOTIDE SEQUENCE [LARGE SCALE GENOMIC DNA]</scope>
    <source>
        <strain evidence="3 4">ATCC 51603</strain>
    </source>
</reference>
<evidence type="ECO:0000256" key="2">
    <source>
        <dbReference type="SAM" id="MobiDB-lite"/>
    </source>
</evidence>
<sequence>MKFEGLEVPRHEDIMTHNHGSTANTPPSTYVDTKTRTGPCGEEVKEVERHCRPENQKNDDKSRKASKTRLGKIISPEKLKILEEKSKAIKNKLGYKKNSQNDWIDDHCEGLMLRPWSDKQIDNNIDTELRDELKKLTSDLDRLTKEAISEIENYFAEKLKQAEDKATQVVIDKLEKKLQLRSQHKALKLYLKEQ</sequence>
<comment type="caution">
    <text evidence="3">The sequence shown here is derived from an EMBL/GenBank/DDBJ whole genome shotgun (WGS) entry which is preliminary data.</text>
</comment>
<feature type="coiled-coil region" evidence="1">
    <location>
        <begin position="126"/>
        <end position="153"/>
    </location>
</feature>
<feature type="compositionally biased region" description="Basic and acidic residues" evidence="2">
    <location>
        <begin position="42"/>
        <end position="63"/>
    </location>
</feature>
<dbReference type="AlphaFoldDB" id="A0A1B7JBY7"/>
<feature type="compositionally biased region" description="Basic and acidic residues" evidence="2">
    <location>
        <begin position="1"/>
        <end position="16"/>
    </location>
</feature>
<proteinExistence type="predicted"/>
<protein>
    <submittedName>
        <fullName evidence="3">Uncharacterized protein</fullName>
    </submittedName>
</protein>
<keyword evidence="1" id="KW-0175">Coiled coil</keyword>
<keyword evidence="4" id="KW-1185">Reference proteome</keyword>
<accession>A0A1B7JBY7</accession>
<evidence type="ECO:0000313" key="4">
    <source>
        <dbReference type="Proteomes" id="UP000078386"/>
    </source>
</evidence>
<dbReference type="EMBL" id="LXEU01000092">
    <property type="protein sequence ID" value="OAT45491.1"/>
    <property type="molecule type" value="Genomic_DNA"/>
</dbReference>
<gene>
    <name evidence="3" type="ORF">M989_04429</name>
</gene>
<name>A0A1B7JBY7_9ENTR</name>
<feature type="region of interest" description="Disordered" evidence="2">
    <location>
        <begin position="1"/>
        <end position="70"/>
    </location>
</feature>
<evidence type="ECO:0000313" key="3">
    <source>
        <dbReference type="EMBL" id="OAT45491.1"/>
    </source>
</evidence>
<organism evidence="3 4">
    <name type="scientific">Kluyvera georgiana ATCC 51603</name>
    <dbReference type="NCBI Taxonomy" id="1354264"/>
    <lineage>
        <taxon>Bacteria</taxon>
        <taxon>Pseudomonadati</taxon>
        <taxon>Pseudomonadota</taxon>
        <taxon>Gammaproteobacteria</taxon>
        <taxon>Enterobacterales</taxon>
        <taxon>Enterobacteriaceae</taxon>
        <taxon>Kluyvera</taxon>
    </lineage>
</organism>
<evidence type="ECO:0000256" key="1">
    <source>
        <dbReference type="SAM" id="Coils"/>
    </source>
</evidence>